<reference evidence="10" key="2">
    <citation type="submission" date="2021-01" db="UniProtKB">
        <authorList>
            <consortium name="EnsemblMetazoa"/>
        </authorList>
    </citation>
    <scope>IDENTIFICATION</scope>
</reference>
<feature type="compositionally biased region" description="Polar residues" evidence="8">
    <location>
        <begin position="202"/>
        <end position="213"/>
    </location>
</feature>
<evidence type="ECO:0000313" key="10">
    <source>
        <dbReference type="EnsemblMetazoa" id="XP_011670342"/>
    </source>
</evidence>
<feature type="domain" description="Exonuclease" evidence="9">
    <location>
        <begin position="25"/>
        <end position="285"/>
    </location>
</feature>
<dbReference type="InterPro" id="IPR036397">
    <property type="entry name" value="RNaseH_sf"/>
</dbReference>
<accession>A0A7M7HI73</accession>
<keyword evidence="11" id="KW-1185">Reference proteome</keyword>
<dbReference type="RefSeq" id="XP_011670342.2">
    <property type="nucleotide sequence ID" value="XM_011672040.2"/>
</dbReference>
<dbReference type="InterPro" id="IPR013520">
    <property type="entry name" value="Ribonucl_H"/>
</dbReference>
<name>A0A7M7HI73_STRPU</name>
<comment type="cofactor">
    <cofactor evidence="1">
        <name>Mg(2+)</name>
        <dbReference type="ChEBI" id="CHEBI:18420"/>
    </cofactor>
</comment>
<dbReference type="SUPFAM" id="SSF53098">
    <property type="entry name" value="Ribonuclease H-like"/>
    <property type="match status" value="1"/>
</dbReference>
<dbReference type="GO" id="GO:0003676">
    <property type="term" value="F:nucleic acid binding"/>
    <property type="evidence" value="ECO:0007669"/>
    <property type="project" value="InterPro"/>
</dbReference>
<sequence length="303" mass="33777">MQSFSSVSTPASVAMDGAVATTINSFVFVDLETSHLESCERPKIIEMSLYAVHRTGLLHPAVLSSINGARREDATYDLSKVSLPRVVDKLTLCFDPRKQTSPETFGLSGLDNYNLGESKKMSLDKDIISMLNIFLKRQEGPVCLVAHNGKRFDFPMLRTELSRLTAGKLFEGLFCADSLEGFTSNFATDTEEPISLKRKLPTTGNNPSTSSDNTPERTLTKRPSPPPPPRKTNQEYHTKSPQISYSLTNIFERTFGREPPNSHSAEDDVASLIKVLLPRVEEFVNWADVHAVQYKDIGLYYKP</sequence>
<evidence type="ECO:0000256" key="8">
    <source>
        <dbReference type="SAM" id="MobiDB-lite"/>
    </source>
</evidence>
<dbReference type="InterPro" id="IPR012337">
    <property type="entry name" value="RNaseH-like_sf"/>
</dbReference>
<dbReference type="AlphaFoldDB" id="A0A7M7HI73"/>
<evidence type="ECO:0000256" key="7">
    <source>
        <dbReference type="ARBA" id="ARBA00025769"/>
    </source>
</evidence>
<dbReference type="SMART" id="SM00479">
    <property type="entry name" value="EXOIII"/>
    <property type="match status" value="1"/>
</dbReference>
<dbReference type="PANTHER" id="PTHR13058">
    <property type="entry name" value="THREE PRIME REPAIR EXONUCLEASE 1, 2"/>
    <property type="match status" value="1"/>
</dbReference>
<dbReference type="InParanoid" id="A0A7M7HI73"/>
<dbReference type="OMA" id="WAHVEPM"/>
<comment type="similarity">
    <text evidence="7">Belongs to the exonuclease superfamily. TREX family.</text>
</comment>
<dbReference type="PANTHER" id="PTHR13058:SF19">
    <property type="entry name" value="LD40940P"/>
    <property type="match status" value="1"/>
</dbReference>
<keyword evidence="6" id="KW-0460">Magnesium</keyword>
<evidence type="ECO:0000256" key="6">
    <source>
        <dbReference type="ARBA" id="ARBA00022842"/>
    </source>
</evidence>
<evidence type="ECO:0000256" key="5">
    <source>
        <dbReference type="ARBA" id="ARBA00022839"/>
    </source>
</evidence>
<dbReference type="InterPro" id="IPR040393">
    <property type="entry name" value="TREX1/2"/>
</dbReference>
<feature type="region of interest" description="Disordered" evidence="8">
    <location>
        <begin position="193"/>
        <end position="239"/>
    </location>
</feature>
<keyword evidence="2" id="KW-0540">Nuclease</keyword>
<evidence type="ECO:0000256" key="3">
    <source>
        <dbReference type="ARBA" id="ARBA00022723"/>
    </source>
</evidence>
<keyword evidence="5" id="KW-0269">Exonuclease</keyword>
<dbReference type="KEGG" id="spu:753723"/>
<dbReference type="OrthoDB" id="10250935at2759"/>
<evidence type="ECO:0000313" key="11">
    <source>
        <dbReference type="Proteomes" id="UP000007110"/>
    </source>
</evidence>
<evidence type="ECO:0000256" key="2">
    <source>
        <dbReference type="ARBA" id="ARBA00022722"/>
    </source>
</evidence>
<dbReference type="EnsemblMetazoa" id="XM_011672040">
    <property type="protein sequence ID" value="XP_011670342"/>
    <property type="gene ID" value="LOC753723"/>
</dbReference>
<dbReference type="Proteomes" id="UP000007110">
    <property type="component" value="Unassembled WGS sequence"/>
</dbReference>
<reference evidence="11" key="1">
    <citation type="submission" date="2015-02" db="EMBL/GenBank/DDBJ databases">
        <title>Genome sequencing for Strongylocentrotus purpuratus.</title>
        <authorList>
            <person name="Murali S."/>
            <person name="Liu Y."/>
            <person name="Vee V."/>
            <person name="English A."/>
            <person name="Wang M."/>
            <person name="Skinner E."/>
            <person name="Han Y."/>
            <person name="Muzny D.M."/>
            <person name="Worley K.C."/>
            <person name="Gibbs R.A."/>
        </authorList>
    </citation>
    <scope>NUCLEOTIDE SEQUENCE</scope>
</reference>
<organism evidence="10 11">
    <name type="scientific">Strongylocentrotus purpuratus</name>
    <name type="common">Purple sea urchin</name>
    <dbReference type="NCBI Taxonomy" id="7668"/>
    <lineage>
        <taxon>Eukaryota</taxon>
        <taxon>Metazoa</taxon>
        <taxon>Echinodermata</taxon>
        <taxon>Eleutherozoa</taxon>
        <taxon>Echinozoa</taxon>
        <taxon>Echinoidea</taxon>
        <taxon>Euechinoidea</taxon>
        <taxon>Echinacea</taxon>
        <taxon>Camarodonta</taxon>
        <taxon>Echinidea</taxon>
        <taxon>Strongylocentrotidae</taxon>
        <taxon>Strongylocentrotus</taxon>
    </lineage>
</organism>
<evidence type="ECO:0000256" key="4">
    <source>
        <dbReference type="ARBA" id="ARBA00022801"/>
    </source>
</evidence>
<dbReference type="GeneID" id="753723"/>
<keyword evidence="3" id="KW-0479">Metal-binding</keyword>
<dbReference type="GO" id="GO:0008296">
    <property type="term" value="F:3'-5'-DNA exonuclease activity"/>
    <property type="evidence" value="ECO:0000318"/>
    <property type="project" value="GO_Central"/>
</dbReference>
<dbReference type="GO" id="GO:0046872">
    <property type="term" value="F:metal ion binding"/>
    <property type="evidence" value="ECO:0007669"/>
    <property type="project" value="UniProtKB-KW"/>
</dbReference>
<evidence type="ECO:0000256" key="1">
    <source>
        <dbReference type="ARBA" id="ARBA00001946"/>
    </source>
</evidence>
<protein>
    <recommendedName>
        <fullName evidence="9">Exonuclease domain-containing protein</fullName>
    </recommendedName>
</protein>
<evidence type="ECO:0000259" key="9">
    <source>
        <dbReference type="SMART" id="SM00479"/>
    </source>
</evidence>
<proteinExistence type="inferred from homology"/>
<dbReference type="GO" id="GO:0006308">
    <property type="term" value="P:DNA catabolic process"/>
    <property type="evidence" value="ECO:0000318"/>
    <property type="project" value="GO_Central"/>
</dbReference>
<keyword evidence="4" id="KW-0378">Hydrolase</keyword>
<dbReference type="GO" id="GO:0005737">
    <property type="term" value="C:cytoplasm"/>
    <property type="evidence" value="ECO:0000318"/>
    <property type="project" value="GO_Central"/>
</dbReference>
<dbReference type="Gene3D" id="3.30.420.10">
    <property type="entry name" value="Ribonuclease H-like superfamily/Ribonuclease H"/>
    <property type="match status" value="1"/>
</dbReference>